<dbReference type="Pfam" id="PF00990">
    <property type="entry name" value="GGDEF"/>
    <property type="match status" value="1"/>
</dbReference>
<dbReference type="AlphaFoldDB" id="A0A4R3MUS1"/>
<keyword evidence="2" id="KW-0973">c-di-GMP</keyword>
<evidence type="ECO:0000256" key="1">
    <source>
        <dbReference type="ARBA" id="ARBA00012282"/>
    </source>
</evidence>
<evidence type="ECO:0000259" key="3">
    <source>
        <dbReference type="PROSITE" id="PS50112"/>
    </source>
</evidence>
<evidence type="ECO:0000259" key="4">
    <source>
        <dbReference type="PROSITE" id="PS50883"/>
    </source>
</evidence>
<dbReference type="CDD" id="cd00130">
    <property type="entry name" value="PAS"/>
    <property type="match status" value="1"/>
</dbReference>
<dbReference type="SUPFAM" id="SSF55785">
    <property type="entry name" value="PYP-like sensor domain (PAS domain)"/>
    <property type="match status" value="1"/>
</dbReference>
<gene>
    <name evidence="6" type="ORF">EDC35_1068</name>
</gene>
<dbReference type="CDD" id="cd01949">
    <property type="entry name" value="GGDEF"/>
    <property type="match status" value="1"/>
</dbReference>
<dbReference type="NCBIfam" id="TIGR00229">
    <property type="entry name" value="sensory_box"/>
    <property type="match status" value="1"/>
</dbReference>
<dbReference type="SUPFAM" id="SSF55073">
    <property type="entry name" value="Nucleotide cyclase"/>
    <property type="match status" value="1"/>
</dbReference>
<organism evidence="6 7">
    <name type="scientific">Thiobaca trueperi</name>
    <dbReference type="NCBI Taxonomy" id="127458"/>
    <lineage>
        <taxon>Bacteria</taxon>
        <taxon>Pseudomonadati</taxon>
        <taxon>Pseudomonadota</taxon>
        <taxon>Gammaproteobacteria</taxon>
        <taxon>Chromatiales</taxon>
        <taxon>Chromatiaceae</taxon>
        <taxon>Thiobaca</taxon>
    </lineage>
</organism>
<dbReference type="InterPro" id="IPR013656">
    <property type="entry name" value="PAS_4"/>
</dbReference>
<dbReference type="PANTHER" id="PTHR44757">
    <property type="entry name" value="DIGUANYLATE CYCLASE DGCP"/>
    <property type="match status" value="1"/>
</dbReference>
<dbReference type="InterPro" id="IPR043128">
    <property type="entry name" value="Rev_trsase/Diguanyl_cyclase"/>
</dbReference>
<proteinExistence type="predicted"/>
<dbReference type="RefSeq" id="WP_132977499.1">
    <property type="nucleotide sequence ID" value="NZ_SMAO01000006.1"/>
</dbReference>
<dbReference type="NCBIfam" id="TIGR00254">
    <property type="entry name" value="GGDEF"/>
    <property type="match status" value="1"/>
</dbReference>
<dbReference type="SMART" id="SM00091">
    <property type="entry name" value="PAS"/>
    <property type="match status" value="1"/>
</dbReference>
<dbReference type="InterPro" id="IPR052155">
    <property type="entry name" value="Biofilm_reg_signaling"/>
</dbReference>
<dbReference type="InterPro" id="IPR035919">
    <property type="entry name" value="EAL_sf"/>
</dbReference>
<keyword evidence="7" id="KW-1185">Reference proteome</keyword>
<reference evidence="6 7" key="1">
    <citation type="submission" date="2019-03" db="EMBL/GenBank/DDBJ databases">
        <title>Genomic Encyclopedia of Type Strains, Phase IV (KMG-IV): sequencing the most valuable type-strain genomes for metagenomic binning, comparative biology and taxonomic classification.</title>
        <authorList>
            <person name="Goeker M."/>
        </authorList>
    </citation>
    <scope>NUCLEOTIDE SEQUENCE [LARGE SCALE GENOMIC DNA]</scope>
    <source>
        <strain evidence="6 7">DSM 13587</strain>
    </source>
</reference>
<dbReference type="Gene3D" id="3.20.20.450">
    <property type="entry name" value="EAL domain"/>
    <property type="match status" value="1"/>
</dbReference>
<dbReference type="EC" id="3.1.4.52" evidence="1"/>
<dbReference type="Proteomes" id="UP000295717">
    <property type="component" value="Unassembled WGS sequence"/>
</dbReference>
<dbReference type="PROSITE" id="PS50883">
    <property type="entry name" value="EAL"/>
    <property type="match status" value="1"/>
</dbReference>
<evidence type="ECO:0000259" key="5">
    <source>
        <dbReference type="PROSITE" id="PS50887"/>
    </source>
</evidence>
<dbReference type="EMBL" id="SMAO01000006">
    <property type="protein sequence ID" value="TCT20084.1"/>
    <property type="molecule type" value="Genomic_DNA"/>
</dbReference>
<dbReference type="InterPro" id="IPR000014">
    <property type="entry name" value="PAS"/>
</dbReference>
<evidence type="ECO:0000313" key="6">
    <source>
        <dbReference type="EMBL" id="TCT20084.1"/>
    </source>
</evidence>
<dbReference type="FunFam" id="3.20.20.450:FF:000001">
    <property type="entry name" value="Cyclic di-GMP phosphodiesterase yahA"/>
    <property type="match status" value="1"/>
</dbReference>
<dbReference type="CDD" id="cd01948">
    <property type="entry name" value="EAL"/>
    <property type="match status" value="1"/>
</dbReference>
<dbReference type="Pfam" id="PF08448">
    <property type="entry name" value="PAS_4"/>
    <property type="match status" value="1"/>
</dbReference>
<dbReference type="Gene3D" id="3.30.450.20">
    <property type="entry name" value="PAS domain"/>
    <property type="match status" value="1"/>
</dbReference>
<dbReference type="SMART" id="SM00267">
    <property type="entry name" value="GGDEF"/>
    <property type="match status" value="1"/>
</dbReference>
<dbReference type="PROSITE" id="PS50112">
    <property type="entry name" value="PAS"/>
    <property type="match status" value="1"/>
</dbReference>
<evidence type="ECO:0000313" key="7">
    <source>
        <dbReference type="Proteomes" id="UP000295717"/>
    </source>
</evidence>
<dbReference type="PROSITE" id="PS50887">
    <property type="entry name" value="GGDEF"/>
    <property type="match status" value="1"/>
</dbReference>
<comment type="caution">
    <text evidence="6">The sequence shown here is derived from an EMBL/GenBank/DDBJ whole genome shotgun (WGS) entry which is preliminary data.</text>
</comment>
<dbReference type="OrthoDB" id="1316910at2"/>
<dbReference type="InterPro" id="IPR000160">
    <property type="entry name" value="GGDEF_dom"/>
</dbReference>
<dbReference type="InterPro" id="IPR001633">
    <property type="entry name" value="EAL_dom"/>
</dbReference>
<dbReference type="SUPFAM" id="SSF141868">
    <property type="entry name" value="EAL domain-like"/>
    <property type="match status" value="1"/>
</dbReference>
<dbReference type="Pfam" id="PF00563">
    <property type="entry name" value="EAL"/>
    <property type="match status" value="1"/>
</dbReference>
<sequence length="579" mass="64056">MYQSTRSLNPFLLSNGADLPSDLIEQAPEGVLVMDPAGSILYANRHFSLMTGYPGETLVSHRLGDLIPDEPSRESLSRLFASLVDDVCAETHQVLLSALECRDGAEITVEIKLSRLGAGKPPFVMAFVQDVTEQKRQQYLLYVLARHDDLTGLPNRMQLSELLATRFPVSAQGALLLLDLDHFRQVNESLGHEFGDLLLVAVCARLVECLPADSVLVRFSGDVLVVLLGDADRTRVIDVAESVLAAMKKPILINDWKYRQSLSLGIALIPADGQDVSQLVKKADLALGWAKAAGGATYSFYDGPVAQRVQRRHRLNVLLRQALERGEFHLHYQPRLDIRTGHVTGWEALLRWNQPTEGNISPAEFIPVAEESGLILEIGDWVLRQAVAQQASWIGQGLCPGTMAVNLSPRQFRMPNLSRQIAEILALHAVEPESLELEITETALMEDVSSAREILSEISRMGVKLAIDDFGTGHSSLNYLRDFPFDRLKIDRSFVICLGHDSQQEAIAQAIIVLAHALNLSVVAEGVETESQLQYLGANQCDEIQGFLFSRPLPPAECERLLRDRQDIATMPHTRASCR</sequence>
<feature type="domain" description="GGDEF" evidence="5">
    <location>
        <begin position="171"/>
        <end position="303"/>
    </location>
</feature>
<name>A0A4R3MUS1_9GAMM</name>
<dbReference type="PANTHER" id="PTHR44757:SF2">
    <property type="entry name" value="BIOFILM ARCHITECTURE MAINTENANCE PROTEIN MBAA"/>
    <property type="match status" value="1"/>
</dbReference>
<protein>
    <recommendedName>
        <fullName evidence="1">cyclic-guanylate-specific phosphodiesterase</fullName>
        <ecNumber evidence="1">3.1.4.52</ecNumber>
    </recommendedName>
</protein>
<accession>A0A4R3MUS1</accession>
<dbReference type="GO" id="GO:0071111">
    <property type="term" value="F:cyclic-guanylate-specific phosphodiesterase activity"/>
    <property type="evidence" value="ECO:0007669"/>
    <property type="project" value="UniProtKB-EC"/>
</dbReference>
<feature type="domain" description="EAL" evidence="4">
    <location>
        <begin position="312"/>
        <end position="566"/>
    </location>
</feature>
<feature type="domain" description="PAS" evidence="3">
    <location>
        <begin position="23"/>
        <end position="86"/>
    </location>
</feature>
<evidence type="ECO:0000256" key="2">
    <source>
        <dbReference type="ARBA" id="ARBA00022636"/>
    </source>
</evidence>
<dbReference type="InterPro" id="IPR029787">
    <property type="entry name" value="Nucleotide_cyclase"/>
</dbReference>
<dbReference type="Gene3D" id="3.30.70.270">
    <property type="match status" value="1"/>
</dbReference>
<dbReference type="SMART" id="SM00052">
    <property type="entry name" value="EAL"/>
    <property type="match status" value="1"/>
</dbReference>
<dbReference type="InterPro" id="IPR035965">
    <property type="entry name" value="PAS-like_dom_sf"/>
</dbReference>